<evidence type="ECO:0000256" key="3">
    <source>
        <dbReference type="ARBA" id="ARBA00022448"/>
    </source>
</evidence>
<evidence type="ECO:0000256" key="10">
    <source>
        <dbReference type="ARBA" id="ARBA00023136"/>
    </source>
</evidence>
<dbReference type="GO" id="GO:0005886">
    <property type="term" value="C:plasma membrane"/>
    <property type="evidence" value="ECO:0007669"/>
    <property type="project" value="UniProtKB-SubCell"/>
</dbReference>
<dbReference type="Proteomes" id="UP000318864">
    <property type="component" value="Unassembled WGS sequence"/>
</dbReference>
<dbReference type="GO" id="GO:0015293">
    <property type="term" value="F:symporter activity"/>
    <property type="evidence" value="ECO:0007669"/>
    <property type="project" value="UniProtKB-KW"/>
</dbReference>
<proteinExistence type="inferred from homology"/>
<evidence type="ECO:0000256" key="1">
    <source>
        <dbReference type="ARBA" id="ARBA00004651"/>
    </source>
</evidence>
<dbReference type="GO" id="GO:0006814">
    <property type="term" value="P:sodium ion transport"/>
    <property type="evidence" value="ECO:0007669"/>
    <property type="project" value="UniProtKB-KW"/>
</dbReference>
<name>A0A4S3TKE5_9EURY</name>
<evidence type="ECO:0000256" key="2">
    <source>
        <dbReference type="ARBA" id="ARBA00006434"/>
    </source>
</evidence>
<evidence type="ECO:0000256" key="13">
    <source>
        <dbReference type="SAM" id="Phobius"/>
    </source>
</evidence>
<gene>
    <name evidence="14" type="ORF">D8Y22_12085</name>
</gene>
<evidence type="ECO:0000256" key="4">
    <source>
        <dbReference type="ARBA" id="ARBA00022475"/>
    </source>
</evidence>
<dbReference type="EMBL" id="RBZW01000031">
    <property type="protein sequence ID" value="THE64561.1"/>
    <property type="molecule type" value="Genomic_DNA"/>
</dbReference>
<keyword evidence="3" id="KW-0813">Transport</keyword>
<evidence type="ECO:0000256" key="5">
    <source>
        <dbReference type="ARBA" id="ARBA00022692"/>
    </source>
</evidence>
<reference evidence="14 15" key="1">
    <citation type="submission" date="2018-10" db="EMBL/GenBank/DDBJ databases">
        <title>Natronolimnobius sp. XQ-INN 246 isolated from Inner Mongolia Autonomous Region of China.</title>
        <authorList>
            <person name="Xue Q."/>
        </authorList>
    </citation>
    <scope>NUCLEOTIDE SEQUENCE [LARGE SCALE GENOMIC DNA]</scope>
    <source>
        <strain evidence="14 15">XQ-INN 246</strain>
    </source>
</reference>
<evidence type="ECO:0000256" key="8">
    <source>
        <dbReference type="ARBA" id="ARBA00023053"/>
    </source>
</evidence>
<keyword evidence="15" id="KW-1185">Reference proteome</keyword>
<feature type="transmembrane region" description="Helical" evidence="13">
    <location>
        <begin position="473"/>
        <end position="496"/>
    </location>
</feature>
<comment type="similarity">
    <text evidence="2 12">Belongs to the sodium:solute symporter (SSF) (TC 2.A.21) family.</text>
</comment>
<evidence type="ECO:0000313" key="14">
    <source>
        <dbReference type="EMBL" id="THE64561.1"/>
    </source>
</evidence>
<dbReference type="CDD" id="cd10322">
    <property type="entry name" value="SLC5sbd"/>
    <property type="match status" value="1"/>
</dbReference>
<evidence type="ECO:0000256" key="7">
    <source>
        <dbReference type="ARBA" id="ARBA00022989"/>
    </source>
</evidence>
<evidence type="ECO:0000313" key="15">
    <source>
        <dbReference type="Proteomes" id="UP000318864"/>
    </source>
</evidence>
<feature type="transmembrane region" description="Helical" evidence="13">
    <location>
        <begin position="398"/>
        <end position="415"/>
    </location>
</feature>
<dbReference type="InterPro" id="IPR001734">
    <property type="entry name" value="Na/solute_symporter"/>
</dbReference>
<feature type="transmembrane region" description="Helical" evidence="13">
    <location>
        <begin position="37"/>
        <end position="63"/>
    </location>
</feature>
<comment type="caution">
    <text evidence="14">The sequence shown here is derived from an EMBL/GenBank/DDBJ whole genome shotgun (WGS) entry which is preliminary data.</text>
</comment>
<evidence type="ECO:0000256" key="6">
    <source>
        <dbReference type="ARBA" id="ARBA00022847"/>
    </source>
</evidence>
<feature type="transmembrane region" description="Helical" evidence="13">
    <location>
        <begin position="123"/>
        <end position="140"/>
    </location>
</feature>
<protein>
    <submittedName>
        <fullName evidence="14">Sodium:solute symporter family protein</fullName>
    </submittedName>
</protein>
<keyword evidence="8" id="KW-0915">Sodium</keyword>
<dbReference type="Pfam" id="PF00474">
    <property type="entry name" value="SSF"/>
    <property type="match status" value="1"/>
</dbReference>
<feature type="transmembrane region" description="Helical" evidence="13">
    <location>
        <begin position="307"/>
        <end position="331"/>
    </location>
</feature>
<dbReference type="OrthoDB" id="19182at2157"/>
<keyword evidence="6" id="KW-0769">Symport</keyword>
<feature type="transmembrane region" description="Helical" evidence="13">
    <location>
        <begin position="235"/>
        <end position="253"/>
    </location>
</feature>
<feature type="transmembrane region" description="Helical" evidence="13">
    <location>
        <begin position="273"/>
        <end position="295"/>
    </location>
</feature>
<keyword evidence="10 13" id="KW-0472">Membrane</keyword>
<feature type="transmembrane region" description="Helical" evidence="13">
    <location>
        <begin position="192"/>
        <end position="215"/>
    </location>
</feature>
<accession>A0A4S3TKE5</accession>
<dbReference type="PANTHER" id="PTHR48086:SF3">
    <property type="entry name" value="SODIUM_PROLINE SYMPORTER"/>
    <property type="match status" value="1"/>
</dbReference>
<keyword evidence="4" id="KW-1003">Cell membrane</keyword>
<evidence type="ECO:0000256" key="11">
    <source>
        <dbReference type="ARBA" id="ARBA00023201"/>
    </source>
</evidence>
<feature type="transmembrane region" description="Helical" evidence="13">
    <location>
        <begin position="6"/>
        <end position="25"/>
    </location>
</feature>
<evidence type="ECO:0000256" key="9">
    <source>
        <dbReference type="ARBA" id="ARBA00023065"/>
    </source>
</evidence>
<dbReference type="AlphaFoldDB" id="A0A4S3TKE5"/>
<dbReference type="PROSITE" id="PS50283">
    <property type="entry name" value="NA_SOLUT_SYMP_3"/>
    <property type="match status" value="1"/>
</dbReference>
<dbReference type="Gene3D" id="1.20.1730.10">
    <property type="entry name" value="Sodium/glucose cotransporter"/>
    <property type="match status" value="1"/>
</dbReference>
<comment type="subcellular location">
    <subcellularLocation>
        <location evidence="1">Cell membrane</location>
        <topology evidence="1">Multi-pass membrane protein</topology>
    </subcellularLocation>
</comment>
<organism evidence="14 15">
    <name type="scientific">Salinadaptatus halalkaliphilus</name>
    <dbReference type="NCBI Taxonomy" id="2419781"/>
    <lineage>
        <taxon>Archaea</taxon>
        <taxon>Methanobacteriati</taxon>
        <taxon>Methanobacteriota</taxon>
        <taxon>Stenosarchaea group</taxon>
        <taxon>Halobacteria</taxon>
        <taxon>Halobacteriales</taxon>
        <taxon>Natrialbaceae</taxon>
        <taxon>Salinadaptatus</taxon>
    </lineage>
</organism>
<sequence length="515" mass="55657">MSVALQLGIVVGYLVIALLVGLVAYRVAERTAEDFYLASRTFGTVVLLFTTFATLLSAFTFFAGPNIAYAEGPEWVLVMGLMDGIIFAILWYVIGYKQWLLGQRFDYVTLGEMLGDRFASRRLRGLVAGISLLYLFPYVMLQQVGAGTALEALTEGSLPYAVGAGLITAFMILYVVIAGMRGIAWTDTLQGIFMLVTTWLALIWVLAVVGGPVAATSALEAEAAHHLALGSDFYTHQWMLSTAITIGFGVAMFPQVNQRFFAAGSKTVLKRSFALWPILCVLLFVPSFLLGAWARGLDVTVPEGGNVLPAVLAEFTPVWFAALVIAGAMAAMMSSSDSMLLSGSSYFTRDLYRPFLEQDVSERREDLLARIGVVVFATGAFLASLWNPATLFELGDAAFSGFAQLALPVIVALYWRRTTRAGMTAGILASQLFYLGNLFVGSIVGAIEFFGPILGDLAPLLVLLVTGVLRGTYMGWTAGIVGMGLGLLVTVGVSWLTSPAPDERRMIYFERLEAD</sequence>
<evidence type="ECO:0000256" key="12">
    <source>
        <dbReference type="RuleBase" id="RU362091"/>
    </source>
</evidence>
<feature type="transmembrane region" description="Helical" evidence="13">
    <location>
        <begin position="75"/>
        <end position="94"/>
    </location>
</feature>
<dbReference type="PANTHER" id="PTHR48086">
    <property type="entry name" value="SODIUM/PROLINE SYMPORTER-RELATED"/>
    <property type="match status" value="1"/>
</dbReference>
<keyword evidence="5 13" id="KW-0812">Transmembrane</keyword>
<dbReference type="InterPro" id="IPR050277">
    <property type="entry name" value="Sodium:Solute_Symporter"/>
</dbReference>
<feature type="transmembrane region" description="Helical" evidence="13">
    <location>
        <begin position="367"/>
        <end position="386"/>
    </location>
</feature>
<keyword evidence="11" id="KW-0739">Sodium transport</keyword>
<keyword evidence="7 13" id="KW-1133">Transmembrane helix</keyword>
<feature type="transmembrane region" description="Helical" evidence="13">
    <location>
        <begin position="160"/>
        <end position="180"/>
    </location>
</feature>
<dbReference type="InterPro" id="IPR038377">
    <property type="entry name" value="Na/Glc_symporter_sf"/>
</dbReference>
<feature type="transmembrane region" description="Helical" evidence="13">
    <location>
        <begin position="427"/>
        <end position="453"/>
    </location>
</feature>
<dbReference type="RefSeq" id="WP_141464946.1">
    <property type="nucleotide sequence ID" value="NZ_RBZW01000031.1"/>
</dbReference>
<keyword evidence="9" id="KW-0406">Ion transport</keyword>